<dbReference type="GeneID" id="54560536"/>
<gene>
    <name evidence="3" type="ORF">M409DRAFT_24493</name>
</gene>
<dbReference type="CDD" id="cd18186">
    <property type="entry name" value="BTB_POZ_ZBTB_KLHL-like"/>
    <property type="match status" value="1"/>
</dbReference>
<dbReference type="PROSITE" id="PS50097">
    <property type="entry name" value="BTB"/>
    <property type="match status" value="1"/>
</dbReference>
<dbReference type="PANTHER" id="PTHR47843">
    <property type="entry name" value="BTB DOMAIN-CONTAINING PROTEIN-RELATED"/>
    <property type="match status" value="1"/>
</dbReference>
<organism evidence="3 4">
    <name type="scientific">Zasmidium cellare ATCC 36951</name>
    <dbReference type="NCBI Taxonomy" id="1080233"/>
    <lineage>
        <taxon>Eukaryota</taxon>
        <taxon>Fungi</taxon>
        <taxon>Dikarya</taxon>
        <taxon>Ascomycota</taxon>
        <taxon>Pezizomycotina</taxon>
        <taxon>Dothideomycetes</taxon>
        <taxon>Dothideomycetidae</taxon>
        <taxon>Mycosphaerellales</taxon>
        <taxon>Mycosphaerellaceae</taxon>
        <taxon>Zasmidium</taxon>
    </lineage>
</organism>
<dbReference type="Proteomes" id="UP000799537">
    <property type="component" value="Unassembled WGS sequence"/>
</dbReference>
<evidence type="ECO:0000313" key="4">
    <source>
        <dbReference type="Proteomes" id="UP000799537"/>
    </source>
</evidence>
<sequence>MAALASNIGALLHDPKYADLEIRCGGKSFKVHRAIVCSRSKVLDRECSGGFLEADTRIVNHAVFDVDTLERMLEFIYRGRYSIKLTSNAEDSSRGTRWCRFEPTWHIEQDEGNPNEPNIYHAISFMGPFQSKSFEELRLEDYVQDSSSSIDVLEQHVHVYAIADYYELPDLEALALQYFQAGKSSLLPICNDQLIRILEAIYSNTPVSDECLRYEILDFCIDEKKTLLKDGWFVQAVVDNPELQDFTAEFMLGLTHRHQEDLEYEQKSHVEVVKTLQDDIQRLSQQLGSAQSEVTAAAEQLKPVEENLAWYKAETERLSQHLQISQATVVAAQNSIGNKIAAQLAEFDAIRFCRHCGEDFEFYIERYGGGYVARCDDCTTRHFSKTEVP</sequence>
<dbReference type="PANTHER" id="PTHR47843:SF5">
    <property type="entry name" value="BTB_POZ DOMAIN PROTEIN"/>
    <property type="match status" value="1"/>
</dbReference>
<reference evidence="3" key="1">
    <citation type="journal article" date="2020" name="Stud. Mycol.">
        <title>101 Dothideomycetes genomes: a test case for predicting lifestyles and emergence of pathogens.</title>
        <authorList>
            <person name="Haridas S."/>
            <person name="Albert R."/>
            <person name="Binder M."/>
            <person name="Bloem J."/>
            <person name="Labutti K."/>
            <person name="Salamov A."/>
            <person name="Andreopoulos B."/>
            <person name="Baker S."/>
            <person name="Barry K."/>
            <person name="Bills G."/>
            <person name="Bluhm B."/>
            <person name="Cannon C."/>
            <person name="Castanera R."/>
            <person name="Culley D."/>
            <person name="Daum C."/>
            <person name="Ezra D."/>
            <person name="Gonzalez J."/>
            <person name="Henrissat B."/>
            <person name="Kuo A."/>
            <person name="Liang C."/>
            <person name="Lipzen A."/>
            <person name="Lutzoni F."/>
            <person name="Magnuson J."/>
            <person name="Mondo S."/>
            <person name="Nolan M."/>
            <person name="Ohm R."/>
            <person name="Pangilinan J."/>
            <person name="Park H.-J."/>
            <person name="Ramirez L."/>
            <person name="Alfaro M."/>
            <person name="Sun H."/>
            <person name="Tritt A."/>
            <person name="Yoshinaga Y."/>
            <person name="Zwiers L.-H."/>
            <person name="Turgeon B."/>
            <person name="Goodwin S."/>
            <person name="Spatafora J."/>
            <person name="Crous P."/>
            <person name="Grigoriev I."/>
        </authorList>
    </citation>
    <scope>NUCLEOTIDE SEQUENCE</scope>
    <source>
        <strain evidence="3">ATCC 36951</strain>
    </source>
</reference>
<keyword evidence="1" id="KW-0175">Coiled coil</keyword>
<dbReference type="Pfam" id="PF00651">
    <property type="entry name" value="BTB"/>
    <property type="match status" value="1"/>
</dbReference>
<evidence type="ECO:0000259" key="2">
    <source>
        <dbReference type="PROSITE" id="PS50097"/>
    </source>
</evidence>
<dbReference type="SUPFAM" id="SSF54695">
    <property type="entry name" value="POZ domain"/>
    <property type="match status" value="1"/>
</dbReference>
<keyword evidence="4" id="KW-1185">Reference proteome</keyword>
<evidence type="ECO:0000256" key="1">
    <source>
        <dbReference type="SAM" id="Coils"/>
    </source>
</evidence>
<evidence type="ECO:0000313" key="3">
    <source>
        <dbReference type="EMBL" id="KAF2165107.1"/>
    </source>
</evidence>
<dbReference type="OrthoDB" id="3648668at2759"/>
<dbReference type="InterPro" id="IPR011333">
    <property type="entry name" value="SKP1/BTB/POZ_sf"/>
</dbReference>
<name>A0A6A6CD30_ZASCE</name>
<dbReference type="Gene3D" id="3.30.710.10">
    <property type="entry name" value="Potassium Channel Kv1.1, Chain A"/>
    <property type="match status" value="1"/>
</dbReference>
<dbReference type="RefSeq" id="XP_033665996.1">
    <property type="nucleotide sequence ID" value="XM_033807264.1"/>
</dbReference>
<dbReference type="AlphaFoldDB" id="A0A6A6CD30"/>
<accession>A0A6A6CD30</accession>
<dbReference type="EMBL" id="ML993601">
    <property type="protein sequence ID" value="KAF2165107.1"/>
    <property type="molecule type" value="Genomic_DNA"/>
</dbReference>
<dbReference type="Gene3D" id="1.10.10.2360">
    <property type="match status" value="1"/>
</dbReference>
<protein>
    <recommendedName>
        <fullName evidence="2">BTB domain-containing protein</fullName>
    </recommendedName>
</protein>
<feature type="domain" description="BTB" evidence="2">
    <location>
        <begin position="18"/>
        <end position="85"/>
    </location>
</feature>
<proteinExistence type="predicted"/>
<dbReference type="InterPro" id="IPR000210">
    <property type="entry name" value="BTB/POZ_dom"/>
</dbReference>
<feature type="coiled-coil region" evidence="1">
    <location>
        <begin position="273"/>
        <end position="300"/>
    </location>
</feature>
<dbReference type="SMART" id="SM00225">
    <property type="entry name" value="BTB"/>
    <property type="match status" value="1"/>
</dbReference>